<evidence type="ECO:0000313" key="3">
    <source>
        <dbReference type="EMBL" id="KAG9282097.1"/>
    </source>
</evidence>
<evidence type="ECO:0000256" key="2">
    <source>
        <dbReference type="SAM" id="Phobius"/>
    </source>
</evidence>
<dbReference type="Proteomes" id="UP000752171">
    <property type="component" value="Unassembled WGS sequence"/>
</dbReference>
<accession>A0A8T2MFE8</accession>
<proteinExistence type="predicted"/>
<feature type="compositionally biased region" description="Polar residues" evidence="1">
    <location>
        <begin position="108"/>
        <end position="122"/>
    </location>
</feature>
<keyword evidence="2" id="KW-1133">Transmembrane helix</keyword>
<keyword evidence="2" id="KW-0812">Transmembrane</keyword>
<evidence type="ECO:0000313" key="4">
    <source>
        <dbReference type="Proteomes" id="UP000752171"/>
    </source>
</evidence>
<evidence type="ECO:0000256" key="1">
    <source>
        <dbReference type="SAM" id="MobiDB-lite"/>
    </source>
</evidence>
<feature type="region of interest" description="Disordered" evidence="1">
    <location>
        <begin position="108"/>
        <end position="139"/>
    </location>
</feature>
<gene>
    <name evidence="3" type="ORF">AMEX_G707</name>
</gene>
<comment type="caution">
    <text evidence="3">The sequence shown here is derived from an EMBL/GenBank/DDBJ whole genome shotgun (WGS) entry which is preliminary data.</text>
</comment>
<dbReference type="AlphaFoldDB" id="A0A8T2MFE8"/>
<protein>
    <submittedName>
        <fullName evidence="3">Uncharacterized protein</fullName>
    </submittedName>
</protein>
<dbReference type="EMBL" id="JAICCE010000001">
    <property type="protein sequence ID" value="KAG9282097.1"/>
    <property type="molecule type" value="Genomic_DNA"/>
</dbReference>
<keyword evidence="2" id="KW-0472">Membrane</keyword>
<name>A0A8T2MFE8_ASTMX</name>
<reference evidence="3 4" key="1">
    <citation type="submission" date="2021-07" db="EMBL/GenBank/DDBJ databases">
        <authorList>
            <person name="Imarazene B."/>
            <person name="Zahm M."/>
            <person name="Klopp C."/>
            <person name="Cabau C."/>
            <person name="Beille S."/>
            <person name="Jouanno E."/>
            <person name="Castinel A."/>
            <person name="Lluch J."/>
            <person name="Gil L."/>
            <person name="Kuchtly C."/>
            <person name="Lopez Roques C."/>
            <person name="Donnadieu C."/>
            <person name="Parrinello H."/>
            <person name="Journot L."/>
            <person name="Du K."/>
            <person name="Schartl M."/>
            <person name="Retaux S."/>
            <person name="Guiguen Y."/>
        </authorList>
    </citation>
    <scope>NUCLEOTIDE SEQUENCE [LARGE SCALE GENOMIC DNA]</scope>
    <source>
        <strain evidence="3">Pach_M1</strain>
        <tissue evidence="3">Testis</tissue>
    </source>
</reference>
<feature type="compositionally biased region" description="Acidic residues" evidence="1">
    <location>
        <begin position="181"/>
        <end position="191"/>
    </location>
</feature>
<feature type="region of interest" description="Disordered" evidence="1">
    <location>
        <begin position="159"/>
        <end position="217"/>
    </location>
</feature>
<organism evidence="3 4">
    <name type="scientific">Astyanax mexicanus</name>
    <name type="common">Blind cave fish</name>
    <name type="synonym">Astyanax fasciatus mexicanus</name>
    <dbReference type="NCBI Taxonomy" id="7994"/>
    <lineage>
        <taxon>Eukaryota</taxon>
        <taxon>Metazoa</taxon>
        <taxon>Chordata</taxon>
        <taxon>Craniata</taxon>
        <taxon>Vertebrata</taxon>
        <taxon>Euteleostomi</taxon>
        <taxon>Actinopterygii</taxon>
        <taxon>Neopterygii</taxon>
        <taxon>Teleostei</taxon>
        <taxon>Ostariophysi</taxon>
        <taxon>Characiformes</taxon>
        <taxon>Characoidei</taxon>
        <taxon>Acestrorhamphidae</taxon>
        <taxon>Acestrorhamphinae</taxon>
        <taxon>Astyanax</taxon>
    </lineage>
</organism>
<feature type="compositionally biased region" description="Polar residues" evidence="1">
    <location>
        <begin position="167"/>
        <end position="176"/>
    </location>
</feature>
<sequence>MILICCGSRRMDENRVSSVSQWLNSEIFIAFVVVLLLLIVALCAVCWILRCRRTPTTTERMAEIEIIPADGSDGKSPPRFILKIVTEEKHASELVQMLIEHRRVTKDTACSTDPLTPEVASTSRDEPQSPPPSTSHPVAEKTYLTVEVHASMDCPTTDHLKAGVTAPTESFSSESVITADDKEEEEEEEEQQQQVNNVPDNGHIDEKPSYYSKCQVI</sequence>
<feature type="transmembrane region" description="Helical" evidence="2">
    <location>
        <begin position="27"/>
        <end position="49"/>
    </location>
</feature>